<protein>
    <submittedName>
        <fullName evidence="2">Glycoside hydrolase family 2 TIM barrel-domain containing protein</fullName>
    </submittedName>
</protein>
<sequence length="441" mass="51126">MILKNWIYRSFFGLFLLLLVPVIALVIYHIPTKKPIQNPTVEIKQEGSKYILFRHGKPYFIKGVGGHDYMEKISLYGANSIRTWRTDKAEQILNEANKYGLTVTLGLEVGNEWWGENFDYLNFEDVDQKIEELKEIVECYKDHPALLMWNVGNEVHLFGGNQLIVLYTINRIAKMIHEMDPNHPVMTSVPLGPNFNKRGIMRLLCPDLDVLGVNGFSKLHRVHKDTRSIFGWNKPYILTEWAAPGPWEMNSTYWGAPIELSSTLKAQYIDKYWTVLSKDTSLYLGGYGFYWGQKYERTHTFFSLFSKDGYETESVQVLKTKWSGKSIDNWAPKIDSVIIHTVPNQDNQYLLASKKYQTSIYAQDPENDTLTYKWELRHEGKDNFNPGEYNHDLSFLLSNNCTQSISFVSPNQEGGYRLFAYVYDGHAHVATYNIPFYVLIQ</sequence>
<keyword evidence="2" id="KW-0378">Hydrolase</keyword>
<feature type="domain" description="Glycoside hydrolase family 2 catalytic" evidence="1">
    <location>
        <begin position="76"/>
        <end position="244"/>
    </location>
</feature>
<dbReference type="InterPro" id="IPR006103">
    <property type="entry name" value="Glyco_hydro_2_cat"/>
</dbReference>
<evidence type="ECO:0000259" key="1">
    <source>
        <dbReference type="Pfam" id="PF02836"/>
    </source>
</evidence>
<evidence type="ECO:0000313" key="3">
    <source>
        <dbReference type="Proteomes" id="UP001168528"/>
    </source>
</evidence>
<dbReference type="InterPro" id="IPR017853">
    <property type="entry name" value="GH"/>
</dbReference>
<dbReference type="EMBL" id="JAUKPO010000047">
    <property type="protein sequence ID" value="MDO1451219.1"/>
    <property type="molecule type" value="Genomic_DNA"/>
</dbReference>
<dbReference type="Gene3D" id="3.20.20.80">
    <property type="entry name" value="Glycosidases"/>
    <property type="match status" value="1"/>
</dbReference>
<proteinExistence type="predicted"/>
<gene>
    <name evidence="2" type="ORF">Q0590_33405</name>
</gene>
<dbReference type="Pfam" id="PF02836">
    <property type="entry name" value="Glyco_hydro_2_C"/>
    <property type="match status" value="1"/>
</dbReference>
<organism evidence="2 3">
    <name type="scientific">Rhodocytophaga aerolata</name>
    <dbReference type="NCBI Taxonomy" id="455078"/>
    <lineage>
        <taxon>Bacteria</taxon>
        <taxon>Pseudomonadati</taxon>
        <taxon>Bacteroidota</taxon>
        <taxon>Cytophagia</taxon>
        <taxon>Cytophagales</taxon>
        <taxon>Rhodocytophagaceae</taxon>
        <taxon>Rhodocytophaga</taxon>
    </lineage>
</organism>
<reference evidence="2" key="1">
    <citation type="submission" date="2023-07" db="EMBL/GenBank/DDBJ databases">
        <title>The genome sequence of Rhodocytophaga aerolata KACC 12507.</title>
        <authorList>
            <person name="Zhang X."/>
        </authorList>
    </citation>
    <scope>NUCLEOTIDE SEQUENCE</scope>
    <source>
        <strain evidence="2">KACC 12507</strain>
    </source>
</reference>
<evidence type="ECO:0000313" key="2">
    <source>
        <dbReference type="EMBL" id="MDO1451219.1"/>
    </source>
</evidence>
<keyword evidence="3" id="KW-1185">Reference proteome</keyword>
<dbReference type="RefSeq" id="WP_302042019.1">
    <property type="nucleotide sequence ID" value="NZ_JAUKPO010000047.1"/>
</dbReference>
<comment type="caution">
    <text evidence="2">The sequence shown here is derived from an EMBL/GenBank/DDBJ whole genome shotgun (WGS) entry which is preliminary data.</text>
</comment>
<dbReference type="GO" id="GO:0016787">
    <property type="term" value="F:hydrolase activity"/>
    <property type="evidence" value="ECO:0007669"/>
    <property type="project" value="UniProtKB-KW"/>
</dbReference>
<dbReference type="Proteomes" id="UP001168528">
    <property type="component" value="Unassembled WGS sequence"/>
</dbReference>
<name>A0ABT8RGV7_9BACT</name>
<accession>A0ABT8RGV7</accession>
<dbReference type="SUPFAM" id="SSF51445">
    <property type="entry name" value="(Trans)glycosidases"/>
    <property type="match status" value="1"/>
</dbReference>